<gene>
    <name evidence="9" type="ORF">M9Y10_032836</name>
</gene>
<protein>
    <recommendedName>
        <fullName evidence="11">Myb-like DNA-binding domain containing protein</fullName>
    </recommendedName>
</protein>
<sequence length="333" mass="38065">MQSPLIDIIMNYAADTAGFALNSEKDQTIREIFQKYINHLIDENELMSQSINICNSSAPAEKLAAIVMTEKEKPLEPPPIHNKLAIQSRRQTRSWSTNEDNRLLMAIHKYGNDNWNKIALYVGNGRSRSQCSQRWIRVLDPKISKNHWTEEEEAMLIDLVKKFGNKNWMKISVCMGNRSDVQCRYRYKHLLQKQPNSFDEENLSESSSLGVSPNSSLPQVLTQEQSNLVSEIKSPSAQNLSNSNLPSENSDSKSLSQNISSSQVNSIQFNINDPFKSLLDANKNQIEAKKDEKIPENSNDNIMLNSFFKDLFNGNEVDMLKDEQYDDLYSCFI</sequence>
<dbReference type="PANTHER" id="PTHR46621">
    <property type="entry name" value="SNRNA-ACTIVATING PROTEIN COMPLEX SUBUNIT 4"/>
    <property type="match status" value="1"/>
</dbReference>
<comment type="caution">
    <text evidence="9">The sequence shown here is derived from an EMBL/GenBank/DDBJ whole genome shotgun (WGS) entry which is preliminary data.</text>
</comment>
<dbReference type="EMBL" id="JAPFFF010000054">
    <property type="protein sequence ID" value="KAK8838797.1"/>
    <property type="molecule type" value="Genomic_DNA"/>
</dbReference>
<evidence type="ECO:0000259" key="7">
    <source>
        <dbReference type="PROSITE" id="PS51293"/>
    </source>
</evidence>
<evidence type="ECO:0008006" key="11">
    <source>
        <dbReference type="Google" id="ProtNLM"/>
    </source>
</evidence>
<feature type="compositionally biased region" description="Low complexity" evidence="5">
    <location>
        <begin position="239"/>
        <end position="257"/>
    </location>
</feature>
<keyword evidence="2" id="KW-0238">DNA-binding</keyword>
<dbReference type="InterPro" id="IPR001005">
    <property type="entry name" value="SANT/Myb"/>
</dbReference>
<dbReference type="Pfam" id="PF13921">
    <property type="entry name" value="Myb_DNA-bind_6"/>
    <property type="match status" value="1"/>
</dbReference>
<evidence type="ECO:0000259" key="8">
    <source>
        <dbReference type="PROSITE" id="PS51294"/>
    </source>
</evidence>
<feature type="region of interest" description="Disordered" evidence="5">
    <location>
        <begin position="197"/>
        <end position="257"/>
    </location>
</feature>
<dbReference type="PANTHER" id="PTHR46621:SF1">
    <property type="entry name" value="SNRNA-ACTIVATING PROTEIN COMPLEX SUBUNIT 4"/>
    <property type="match status" value="1"/>
</dbReference>
<dbReference type="InterPro" id="IPR009057">
    <property type="entry name" value="Homeodomain-like_sf"/>
</dbReference>
<dbReference type="PROSITE" id="PS51294">
    <property type="entry name" value="HTH_MYB"/>
    <property type="match status" value="2"/>
</dbReference>
<feature type="compositionally biased region" description="Polar residues" evidence="5">
    <location>
        <begin position="218"/>
        <end position="238"/>
    </location>
</feature>
<dbReference type="SUPFAM" id="SSF46689">
    <property type="entry name" value="Homeodomain-like"/>
    <property type="match status" value="2"/>
</dbReference>
<organism evidence="9 10">
    <name type="scientific">Tritrichomonas musculus</name>
    <dbReference type="NCBI Taxonomy" id="1915356"/>
    <lineage>
        <taxon>Eukaryota</taxon>
        <taxon>Metamonada</taxon>
        <taxon>Parabasalia</taxon>
        <taxon>Tritrichomonadida</taxon>
        <taxon>Tritrichomonadidae</taxon>
        <taxon>Tritrichomonas</taxon>
    </lineage>
</organism>
<keyword evidence="4" id="KW-0539">Nucleus</keyword>
<dbReference type="Proteomes" id="UP001470230">
    <property type="component" value="Unassembled WGS sequence"/>
</dbReference>
<dbReference type="InterPro" id="IPR017884">
    <property type="entry name" value="SANT_dom"/>
</dbReference>
<feature type="domain" description="SANT" evidence="7">
    <location>
        <begin position="90"/>
        <end position="131"/>
    </location>
</feature>
<evidence type="ECO:0000259" key="6">
    <source>
        <dbReference type="PROSITE" id="PS50090"/>
    </source>
</evidence>
<dbReference type="InterPro" id="IPR051575">
    <property type="entry name" value="Myb-like_DNA-bd"/>
</dbReference>
<feature type="domain" description="HTH myb-type" evidence="8">
    <location>
        <begin position="140"/>
        <end position="195"/>
    </location>
</feature>
<dbReference type="Gene3D" id="1.10.10.60">
    <property type="entry name" value="Homeodomain-like"/>
    <property type="match status" value="2"/>
</dbReference>
<dbReference type="CDD" id="cd00167">
    <property type="entry name" value="SANT"/>
    <property type="match status" value="2"/>
</dbReference>
<name>A0ABR2GZ16_9EUKA</name>
<evidence type="ECO:0000313" key="10">
    <source>
        <dbReference type="Proteomes" id="UP001470230"/>
    </source>
</evidence>
<keyword evidence="1" id="KW-0805">Transcription regulation</keyword>
<proteinExistence type="predicted"/>
<keyword evidence="3" id="KW-0804">Transcription</keyword>
<reference evidence="9 10" key="1">
    <citation type="submission" date="2024-04" db="EMBL/GenBank/DDBJ databases">
        <title>Tritrichomonas musculus Genome.</title>
        <authorList>
            <person name="Alves-Ferreira E."/>
            <person name="Grigg M."/>
            <person name="Lorenzi H."/>
            <person name="Galac M."/>
        </authorList>
    </citation>
    <scope>NUCLEOTIDE SEQUENCE [LARGE SCALE GENOMIC DNA]</scope>
    <source>
        <strain evidence="9 10">EAF2021</strain>
    </source>
</reference>
<accession>A0ABR2GZ16</accession>
<dbReference type="SMART" id="SM00717">
    <property type="entry name" value="SANT"/>
    <property type="match status" value="2"/>
</dbReference>
<evidence type="ECO:0000256" key="1">
    <source>
        <dbReference type="ARBA" id="ARBA00023015"/>
    </source>
</evidence>
<evidence type="ECO:0000256" key="2">
    <source>
        <dbReference type="ARBA" id="ARBA00023125"/>
    </source>
</evidence>
<evidence type="ECO:0000256" key="3">
    <source>
        <dbReference type="ARBA" id="ARBA00023163"/>
    </source>
</evidence>
<keyword evidence="10" id="KW-1185">Reference proteome</keyword>
<feature type="domain" description="Myb-like" evidence="6">
    <location>
        <begin position="87"/>
        <end position="139"/>
    </location>
</feature>
<dbReference type="PROSITE" id="PS51293">
    <property type="entry name" value="SANT"/>
    <property type="match status" value="1"/>
</dbReference>
<evidence type="ECO:0000256" key="4">
    <source>
        <dbReference type="ARBA" id="ARBA00023242"/>
    </source>
</evidence>
<dbReference type="PROSITE" id="PS50090">
    <property type="entry name" value="MYB_LIKE"/>
    <property type="match status" value="2"/>
</dbReference>
<dbReference type="InterPro" id="IPR017930">
    <property type="entry name" value="Myb_dom"/>
</dbReference>
<evidence type="ECO:0000256" key="5">
    <source>
        <dbReference type="SAM" id="MobiDB-lite"/>
    </source>
</evidence>
<feature type="domain" description="HTH myb-type" evidence="8">
    <location>
        <begin position="87"/>
        <end position="139"/>
    </location>
</feature>
<evidence type="ECO:0000313" key="9">
    <source>
        <dbReference type="EMBL" id="KAK8838797.1"/>
    </source>
</evidence>
<feature type="domain" description="Myb-like" evidence="6">
    <location>
        <begin position="140"/>
        <end position="191"/>
    </location>
</feature>
<feature type="compositionally biased region" description="Low complexity" evidence="5">
    <location>
        <begin position="204"/>
        <end position="217"/>
    </location>
</feature>